<dbReference type="EMBL" id="LAZR01010623">
    <property type="protein sequence ID" value="KKM65987.1"/>
    <property type="molecule type" value="Genomic_DNA"/>
</dbReference>
<name>A0A0F9MA36_9ZZZZ</name>
<accession>A0A0F9MA36</accession>
<protein>
    <submittedName>
        <fullName evidence="1">Uncharacterized protein</fullName>
    </submittedName>
</protein>
<evidence type="ECO:0000313" key="1">
    <source>
        <dbReference type="EMBL" id="KKM65987.1"/>
    </source>
</evidence>
<reference evidence="1" key="1">
    <citation type="journal article" date="2015" name="Nature">
        <title>Complex archaea that bridge the gap between prokaryotes and eukaryotes.</title>
        <authorList>
            <person name="Spang A."/>
            <person name="Saw J.H."/>
            <person name="Jorgensen S.L."/>
            <person name="Zaremba-Niedzwiedzka K."/>
            <person name="Martijn J."/>
            <person name="Lind A.E."/>
            <person name="van Eijk R."/>
            <person name="Schleper C."/>
            <person name="Guy L."/>
            <person name="Ettema T.J."/>
        </authorList>
    </citation>
    <scope>NUCLEOTIDE SEQUENCE</scope>
</reference>
<sequence length="159" mass="18322">MSDNFRLLTEDERATLHSLYRFKLQELVKAVKLERVDAFMDILFGLHMAKARLWIDSTLKAERGGDEGEDTSFLRALRRADARQDWKQALDSFGDYVPGEDEEYVEKVCEQCDVRGKCTVYTTHYRGIDENSGPEPDELPKSIQRIIKTLDFSDLLPGD</sequence>
<proteinExistence type="predicted"/>
<gene>
    <name evidence="1" type="ORF">LCGC14_1485790</name>
</gene>
<dbReference type="AlphaFoldDB" id="A0A0F9MA36"/>
<organism evidence="1">
    <name type="scientific">marine sediment metagenome</name>
    <dbReference type="NCBI Taxonomy" id="412755"/>
    <lineage>
        <taxon>unclassified sequences</taxon>
        <taxon>metagenomes</taxon>
        <taxon>ecological metagenomes</taxon>
    </lineage>
</organism>
<comment type="caution">
    <text evidence="1">The sequence shown here is derived from an EMBL/GenBank/DDBJ whole genome shotgun (WGS) entry which is preliminary data.</text>
</comment>